<organism evidence="11 12">
    <name type="scientific">Antricoccus suffuscus</name>
    <dbReference type="NCBI Taxonomy" id="1629062"/>
    <lineage>
        <taxon>Bacteria</taxon>
        <taxon>Bacillati</taxon>
        <taxon>Actinomycetota</taxon>
        <taxon>Actinomycetes</taxon>
        <taxon>Geodermatophilales</taxon>
        <taxon>Antricoccaceae</taxon>
        <taxon>Antricoccus</taxon>
    </lineage>
</organism>
<comment type="cofactor">
    <cofactor evidence="1 9">
        <name>FAD</name>
        <dbReference type="ChEBI" id="CHEBI:57692"/>
    </cofactor>
</comment>
<keyword evidence="3" id="KW-0285">Flavoprotein</keyword>
<evidence type="ECO:0000313" key="11">
    <source>
        <dbReference type="EMBL" id="PRZ40533.1"/>
    </source>
</evidence>
<dbReference type="InterPro" id="IPR023209">
    <property type="entry name" value="DAO"/>
</dbReference>
<evidence type="ECO:0000259" key="10">
    <source>
        <dbReference type="Pfam" id="PF01266"/>
    </source>
</evidence>
<dbReference type="GO" id="GO:0003884">
    <property type="term" value="F:D-amino-acid oxidase activity"/>
    <property type="evidence" value="ECO:0007669"/>
    <property type="project" value="UniProtKB-EC"/>
</dbReference>
<dbReference type="Gene3D" id="3.30.9.10">
    <property type="entry name" value="D-Amino Acid Oxidase, subunit A, domain 2"/>
    <property type="match status" value="1"/>
</dbReference>
<evidence type="ECO:0000256" key="8">
    <source>
        <dbReference type="ARBA" id="ARBA00049547"/>
    </source>
</evidence>
<dbReference type="GO" id="GO:0019478">
    <property type="term" value="P:D-amino acid catabolic process"/>
    <property type="evidence" value="ECO:0007669"/>
    <property type="project" value="TreeGrafter"/>
</dbReference>
<evidence type="ECO:0000256" key="3">
    <source>
        <dbReference type="ARBA" id="ARBA00022630"/>
    </source>
</evidence>
<dbReference type="Gene3D" id="3.40.50.720">
    <property type="entry name" value="NAD(P)-binding Rossmann-like Domain"/>
    <property type="match status" value="1"/>
</dbReference>
<dbReference type="PANTHER" id="PTHR11530">
    <property type="entry name" value="D-AMINO ACID OXIDASE"/>
    <property type="match status" value="1"/>
</dbReference>
<feature type="binding site" evidence="9">
    <location>
        <position position="171"/>
    </location>
    <ligand>
        <name>FAD</name>
        <dbReference type="ChEBI" id="CHEBI:57692"/>
    </ligand>
</feature>
<feature type="binding site" evidence="9">
    <location>
        <position position="269"/>
    </location>
    <ligand>
        <name>D-dopa</name>
        <dbReference type="ChEBI" id="CHEBI:149689"/>
    </ligand>
</feature>
<reference evidence="11 12" key="1">
    <citation type="submission" date="2018-03" db="EMBL/GenBank/DDBJ databases">
        <title>Genomic Encyclopedia of Archaeal and Bacterial Type Strains, Phase II (KMG-II): from individual species to whole genera.</title>
        <authorList>
            <person name="Goeker M."/>
        </authorList>
    </citation>
    <scope>NUCLEOTIDE SEQUENCE [LARGE SCALE GENOMIC DNA]</scope>
    <source>
        <strain evidence="11 12">DSM 100065</strain>
    </source>
</reference>
<comment type="catalytic activity">
    <reaction evidence="8">
        <text>a D-alpha-amino acid + O2 + H2O = a 2-oxocarboxylate + H2O2 + NH4(+)</text>
        <dbReference type="Rhea" id="RHEA:21816"/>
        <dbReference type="ChEBI" id="CHEBI:15377"/>
        <dbReference type="ChEBI" id="CHEBI:15379"/>
        <dbReference type="ChEBI" id="CHEBI:16240"/>
        <dbReference type="ChEBI" id="CHEBI:28938"/>
        <dbReference type="ChEBI" id="CHEBI:35179"/>
        <dbReference type="ChEBI" id="CHEBI:59871"/>
        <dbReference type="EC" id="1.4.3.3"/>
    </reaction>
    <physiologicalReaction direction="left-to-right" evidence="8">
        <dbReference type="Rhea" id="RHEA:21817"/>
    </physiologicalReaction>
</comment>
<evidence type="ECO:0000313" key="12">
    <source>
        <dbReference type="Proteomes" id="UP000237752"/>
    </source>
</evidence>
<dbReference type="Pfam" id="PF01266">
    <property type="entry name" value="DAO"/>
    <property type="match status" value="1"/>
</dbReference>
<keyword evidence="12" id="KW-1185">Reference proteome</keyword>
<keyword evidence="4 9" id="KW-0274">FAD</keyword>
<sequence>MSDVLVLGSGVIGLTTAIGLVEAGHQVLVRTRELPEATTSAVAGALCGPLIPSGDERLDRWARTSDKRFRELAVSASDVGVRIARGRLVSNFGDEFPPWAADIPGFVPCAGEDKPDGYTLAFWSELPIVDMRIYLRYLTDRYAAAGGLLEVNPVASLSEAAASASIVVNCTGVAARDLADDPLVRPVKGMHVVVANPGIDDFFFEGGTEGQWTSYVSHRDHVLLGGISLEGDSSREPDPAVAEQIRARCIRIEPRLGEADVLGIEVGSRPARDPIRLEEATIGSSRVIHHYGHGGVGVMLSWGGAADVVDMCR</sequence>
<dbReference type="PANTHER" id="PTHR11530:SF11">
    <property type="entry name" value="D-ASPARTATE OXIDASE"/>
    <property type="match status" value="1"/>
</dbReference>
<dbReference type="InterPro" id="IPR006181">
    <property type="entry name" value="D-amino_acid_oxidase_CS"/>
</dbReference>
<evidence type="ECO:0000256" key="4">
    <source>
        <dbReference type="ARBA" id="ARBA00022827"/>
    </source>
</evidence>
<dbReference type="OrthoDB" id="246701at2"/>
<protein>
    <recommendedName>
        <fullName evidence="7">D-amino-acid oxidase</fullName>
        <ecNumber evidence="6">1.4.3.3</ecNumber>
    </recommendedName>
</protein>
<feature type="binding site" evidence="9">
    <location>
        <position position="154"/>
    </location>
    <ligand>
        <name>FAD</name>
        <dbReference type="ChEBI" id="CHEBI:57692"/>
    </ligand>
</feature>
<evidence type="ECO:0000256" key="9">
    <source>
        <dbReference type="PIRSR" id="PIRSR000189-1"/>
    </source>
</evidence>
<dbReference type="EC" id="1.4.3.3" evidence="6"/>
<gene>
    <name evidence="11" type="ORF">CLV47_11666</name>
</gene>
<dbReference type="PROSITE" id="PS00677">
    <property type="entry name" value="DAO"/>
    <property type="match status" value="1"/>
</dbReference>
<evidence type="ECO:0000256" key="7">
    <source>
        <dbReference type="ARBA" id="ARBA00039751"/>
    </source>
</evidence>
<dbReference type="InterPro" id="IPR006076">
    <property type="entry name" value="FAD-dep_OxRdtase"/>
</dbReference>
<dbReference type="Proteomes" id="UP000237752">
    <property type="component" value="Unassembled WGS sequence"/>
</dbReference>
<feature type="domain" description="FAD dependent oxidoreductase" evidence="10">
    <location>
        <begin position="3"/>
        <end position="310"/>
    </location>
</feature>
<dbReference type="EMBL" id="PVUE01000016">
    <property type="protein sequence ID" value="PRZ40533.1"/>
    <property type="molecule type" value="Genomic_DNA"/>
</dbReference>
<comment type="caution">
    <text evidence="11">The sequence shown here is derived from an EMBL/GenBank/DDBJ whole genome shotgun (WGS) entry which is preliminary data.</text>
</comment>
<dbReference type="PIRSF" id="PIRSF000189">
    <property type="entry name" value="D-aa_oxidase"/>
    <property type="match status" value="1"/>
</dbReference>
<dbReference type="RefSeq" id="WP_106350164.1">
    <property type="nucleotide sequence ID" value="NZ_PVUE01000016.1"/>
</dbReference>
<evidence type="ECO:0000256" key="2">
    <source>
        <dbReference type="ARBA" id="ARBA00006730"/>
    </source>
</evidence>
<evidence type="ECO:0000256" key="6">
    <source>
        <dbReference type="ARBA" id="ARBA00039101"/>
    </source>
</evidence>
<dbReference type="GO" id="GO:0005737">
    <property type="term" value="C:cytoplasm"/>
    <property type="evidence" value="ECO:0007669"/>
    <property type="project" value="TreeGrafter"/>
</dbReference>
<comment type="similarity">
    <text evidence="2">Belongs to the DAMOX/DASOX family.</text>
</comment>
<evidence type="ECO:0000256" key="5">
    <source>
        <dbReference type="ARBA" id="ARBA00023002"/>
    </source>
</evidence>
<dbReference type="SUPFAM" id="SSF54373">
    <property type="entry name" value="FAD-linked reductases, C-terminal domain"/>
    <property type="match status" value="1"/>
</dbReference>
<proteinExistence type="inferred from homology"/>
<dbReference type="GO" id="GO:0071949">
    <property type="term" value="F:FAD binding"/>
    <property type="evidence" value="ECO:0007669"/>
    <property type="project" value="InterPro"/>
</dbReference>
<name>A0A2T0ZW32_9ACTN</name>
<keyword evidence="5" id="KW-0560">Oxidoreductase</keyword>
<feature type="binding site" evidence="9">
    <location>
        <begin position="39"/>
        <end position="40"/>
    </location>
    <ligand>
        <name>FAD</name>
        <dbReference type="ChEBI" id="CHEBI:57692"/>
    </ligand>
</feature>
<dbReference type="SUPFAM" id="SSF51971">
    <property type="entry name" value="Nucleotide-binding domain"/>
    <property type="match status" value="1"/>
</dbReference>
<evidence type="ECO:0000256" key="1">
    <source>
        <dbReference type="ARBA" id="ARBA00001974"/>
    </source>
</evidence>
<accession>A0A2T0ZW32</accession>
<dbReference type="AlphaFoldDB" id="A0A2T0ZW32"/>
<feature type="binding site" evidence="9">
    <location>
        <position position="295"/>
    </location>
    <ligand>
        <name>D-dopa</name>
        <dbReference type="ChEBI" id="CHEBI:149689"/>
    </ligand>
</feature>